<dbReference type="EMBL" id="PDUG01000006">
    <property type="protein sequence ID" value="PIC17068.1"/>
    <property type="molecule type" value="Genomic_DNA"/>
</dbReference>
<accession>A0A2G5SPZ4</accession>
<protein>
    <submittedName>
        <fullName evidence="1">Uncharacterized protein</fullName>
    </submittedName>
</protein>
<gene>
    <name evidence="1" type="primary">Cnig_chr_X.g23443</name>
    <name evidence="1" type="ORF">B9Z55_023443</name>
</gene>
<evidence type="ECO:0000313" key="1">
    <source>
        <dbReference type="EMBL" id="PIC17068.1"/>
    </source>
</evidence>
<reference evidence="2" key="1">
    <citation type="submission" date="2017-10" db="EMBL/GenBank/DDBJ databases">
        <title>Rapid genome shrinkage in a self-fertile nematode reveals novel sperm competition proteins.</title>
        <authorList>
            <person name="Yin D."/>
            <person name="Schwarz E.M."/>
            <person name="Thomas C.G."/>
            <person name="Felde R.L."/>
            <person name="Korf I.F."/>
            <person name="Cutter A.D."/>
            <person name="Schartner C.M."/>
            <person name="Ralston E.J."/>
            <person name="Meyer B.J."/>
            <person name="Haag E.S."/>
        </authorList>
    </citation>
    <scope>NUCLEOTIDE SEQUENCE [LARGE SCALE GENOMIC DNA]</scope>
    <source>
        <strain evidence="2">JU1422</strain>
    </source>
</reference>
<dbReference type="Proteomes" id="UP000230233">
    <property type="component" value="Chromosome X"/>
</dbReference>
<keyword evidence="2" id="KW-1185">Reference proteome</keyword>
<sequence length="85" mass="9573">MNQDQLEIRNNKITIFAAKILTKTSTTSHKTVSLKSAINFKVVLTGGGGWRQWLQCRDGSGDSHIINKKYFVTVEFERCVGDELV</sequence>
<comment type="caution">
    <text evidence="1">The sequence shown here is derived from an EMBL/GenBank/DDBJ whole genome shotgun (WGS) entry which is preliminary data.</text>
</comment>
<dbReference type="AlphaFoldDB" id="A0A2G5SPZ4"/>
<name>A0A2G5SPZ4_9PELO</name>
<proteinExistence type="predicted"/>
<evidence type="ECO:0000313" key="2">
    <source>
        <dbReference type="Proteomes" id="UP000230233"/>
    </source>
</evidence>
<organism evidence="1 2">
    <name type="scientific">Caenorhabditis nigoni</name>
    <dbReference type="NCBI Taxonomy" id="1611254"/>
    <lineage>
        <taxon>Eukaryota</taxon>
        <taxon>Metazoa</taxon>
        <taxon>Ecdysozoa</taxon>
        <taxon>Nematoda</taxon>
        <taxon>Chromadorea</taxon>
        <taxon>Rhabditida</taxon>
        <taxon>Rhabditina</taxon>
        <taxon>Rhabditomorpha</taxon>
        <taxon>Rhabditoidea</taxon>
        <taxon>Rhabditidae</taxon>
        <taxon>Peloderinae</taxon>
        <taxon>Caenorhabditis</taxon>
    </lineage>
</organism>